<dbReference type="Gene3D" id="3.90.550.10">
    <property type="entry name" value="Spore Coat Polysaccharide Biosynthesis Protein SpsA, Chain A"/>
    <property type="match status" value="1"/>
</dbReference>
<feature type="binding site" evidence="18">
    <location>
        <position position="73"/>
    </location>
    <ligand>
        <name>UDP-N-acetyl-alpha-D-glucosamine</name>
        <dbReference type="ChEBI" id="CHEBI:57705"/>
    </ligand>
</feature>
<dbReference type="GO" id="GO:0000902">
    <property type="term" value="P:cell morphogenesis"/>
    <property type="evidence" value="ECO:0007669"/>
    <property type="project" value="UniProtKB-UniRule"/>
</dbReference>
<comment type="catalytic activity">
    <reaction evidence="16 18">
        <text>N-acetyl-alpha-D-glucosamine 1-phosphate + UTP + H(+) = UDP-N-acetyl-alpha-D-glucosamine + diphosphate</text>
        <dbReference type="Rhea" id="RHEA:13509"/>
        <dbReference type="ChEBI" id="CHEBI:15378"/>
        <dbReference type="ChEBI" id="CHEBI:33019"/>
        <dbReference type="ChEBI" id="CHEBI:46398"/>
        <dbReference type="ChEBI" id="CHEBI:57705"/>
        <dbReference type="ChEBI" id="CHEBI:57776"/>
        <dbReference type="EC" id="2.7.7.23"/>
    </reaction>
</comment>
<dbReference type="EC" id="2.7.7.23" evidence="18"/>
<feature type="binding site" evidence="18">
    <location>
        <position position="438"/>
    </location>
    <ligand>
        <name>acetyl-CoA</name>
        <dbReference type="ChEBI" id="CHEBI:57288"/>
    </ligand>
</feature>
<dbReference type="GO" id="GO:0003977">
    <property type="term" value="F:UDP-N-acetylglucosamine diphosphorylase activity"/>
    <property type="evidence" value="ECO:0007669"/>
    <property type="project" value="UniProtKB-UniRule"/>
</dbReference>
<feature type="binding site" evidence="18">
    <location>
        <position position="22"/>
    </location>
    <ligand>
        <name>UDP-N-acetyl-alpha-D-glucosamine</name>
        <dbReference type="ChEBI" id="CHEBI:57705"/>
    </ligand>
</feature>
<evidence type="ECO:0000256" key="13">
    <source>
        <dbReference type="ARBA" id="ARBA00023315"/>
    </source>
</evidence>
<dbReference type="SUPFAM" id="SSF53448">
    <property type="entry name" value="Nucleotide-diphospho-sugar transferases"/>
    <property type="match status" value="1"/>
</dbReference>
<keyword evidence="9 18" id="KW-0460">Magnesium</keyword>
<dbReference type="SUPFAM" id="SSF51161">
    <property type="entry name" value="Trimeric LpxA-like enzymes"/>
    <property type="match status" value="1"/>
</dbReference>
<keyword evidence="10 18" id="KW-0133">Cell shape</keyword>
<evidence type="ECO:0000256" key="3">
    <source>
        <dbReference type="ARBA" id="ARBA00007947"/>
    </source>
</evidence>
<dbReference type="UniPathway" id="UPA00973"/>
<comment type="pathway">
    <text evidence="18">Nucleotide-sugar biosynthesis; UDP-N-acetyl-alpha-D-glucosamine biosynthesis; N-acetyl-alpha-D-glucosamine 1-phosphate from alpha-D-glucosamine 6-phosphate (route II): step 2/2.</text>
</comment>
<dbReference type="Pfam" id="PF00132">
    <property type="entry name" value="Hexapep"/>
    <property type="match status" value="1"/>
</dbReference>
<dbReference type="InterPro" id="IPR038009">
    <property type="entry name" value="GlmU_C_LbH"/>
</dbReference>
<dbReference type="GO" id="GO:0071555">
    <property type="term" value="P:cell wall organization"/>
    <property type="evidence" value="ECO:0007669"/>
    <property type="project" value="UniProtKB-KW"/>
</dbReference>
<dbReference type="NCBIfam" id="TIGR01173">
    <property type="entry name" value="glmU"/>
    <property type="match status" value="1"/>
</dbReference>
<feature type="domain" description="MobA-like NTP transferase" evidence="20">
    <location>
        <begin position="5"/>
        <end position="119"/>
    </location>
</feature>
<dbReference type="GO" id="GO:0009252">
    <property type="term" value="P:peptidoglycan biosynthetic process"/>
    <property type="evidence" value="ECO:0007669"/>
    <property type="project" value="UniProtKB-UniRule"/>
</dbReference>
<evidence type="ECO:0000256" key="14">
    <source>
        <dbReference type="ARBA" id="ARBA00023316"/>
    </source>
</evidence>
<feature type="region of interest" description="Linker" evidence="18">
    <location>
        <begin position="228"/>
        <end position="248"/>
    </location>
</feature>
<evidence type="ECO:0000256" key="9">
    <source>
        <dbReference type="ARBA" id="ARBA00022842"/>
    </source>
</evidence>
<dbReference type="GO" id="GO:0005737">
    <property type="term" value="C:cytoplasm"/>
    <property type="evidence" value="ECO:0007669"/>
    <property type="project" value="UniProtKB-SubCell"/>
</dbReference>
<feature type="binding site" evidence="18">
    <location>
        <position position="102"/>
    </location>
    <ligand>
        <name>Mg(2+)</name>
        <dbReference type="ChEBI" id="CHEBI:18420"/>
    </ligand>
</feature>
<dbReference type="AlphaFoldDB" id="A0A1T2L2Q4"/>
<dbReference type="OrthoDB" id="9775031at2"/>
<feature type="active site" description="Proton acceptor" evidence="18">
    <location>
        <position position="361"/>
    </location>
</feature>
<comment type="similarity">
    <text evidence="3 18">In the N-terminal section; belongs to the N-acetylglucosamine-1-phosphate uridyltransferase family.</text>
</comment>
<comment type="pathway">
    <text evidence="18">Nucleotide-sugar biosynthesis; UDP-N-acetyl-alpha-D-glucosamine biosynthesis; UDP-N-acetyl-alpha-D-glucosamine from N-acetyl-alpha-D-glucosamine 1-phosphate: step 1/1.</text>
</comment>
<evidence type="ECO:0000256" key="17">
    <source>
        <dbReference type="ARBA" id="ARBA00049628"/>
    </source>
</evidence>
<dbReference type="UniPathway" id="UPA00113">
    <property type="reaction ID" value="UER00532"/>
</dbReference>
<dbReference type="Pfam" id="PF12804">
    <property type="entry name" value="NTP_transf_3"/>
    <property type="match status" value="1"/>
</dbReference>
<dbReference type="PANTHER" id="PTHR43584:SF3">
    <property type="entry name" value="BIFUNCTIONAL PROTEIN GLMU"/>
    <property type="match status" value="1"/>
</dbReference>
<evidence type="ECO:0000256" key="2">
    <source>
        <dbReference type="ARBA" id="ARBA00007707"/>
    </source>
</evidence>
<dbReference type="HAMAP" id="MF_01631">
    <property type="entry name" value="GlmU"/>
    <property type="match status" value="1"/>
</dbReference>
<dbReference type="GO" id="GO:0019134">
    <property type="term" value="F:glucosamine-1-phosphate N-acetyltransferase activity"/>
    <property type="evidence" value="ECO:0007669"/>
    <property type="project" value="UniProtKB-UniRule"/>
</dbReference>
<feature type="binding site" evidence="18">
    <location>
        <begin position="78"/>
        <end position="79"/>
    </location>
    <ligand>
        <name>UDP-N-acetyl-alpha-D-glucosamine</name>
        <dbReference type="ChEBI" id="CHEBI:57705"/>
    </ligand>
</feature>
<feature type="binding site" evidence="18">
    <location>
        <position position="364"/>
    </location>
    <ligand>
        <name>UDP-N-acetyl-alpha-D-glucosamine</name>
        <dbReference type="ChEBI" id="CHEBI:57705"/>
    </ligand>
</feature>
<evidence type="ECO:0000313" key="22">
    <source>
        <dbReference type="EMBL" id="OOZ39377.1"/>
    </source>
</evidence>
<comment type="function">
    <text evidence="17 18">Catalyzes the last two sequential reactions in the de novo biosynthetic pathway for UDP-N-acetylglucosamine (UDP-GlcNAc). The C-terminal domain catalyzes the transfer of acetyl group from acetyl coenzyme A to glucosamine-1-phosphate (GlcN-1-P) to produce N-acetylglucosamine-1-phosphate (GlcNAc-1-P), which is converted into UDP-GlcNAc by the transfer of uridine 5-monophosphate (from uridine 5-triphosphate), a reaction catalyzed by the N-terminal domain.</text>
</comment>
<evidence type="ECO:0000256" key="5">
    <source>
        <dbReference type="ARBA" id="ARBA00022679"/>
    </source>
</evidence>
<dbReference type="RefSeq" id="WP_078484278.1">
    <property type="nucleotide sequence ID" value="NZ_MPRL01000053.1"/>
</dbReference>
<keyword evidence="4 18" id="KW-0963">Cytoplasm</keyword>
<keyword evidence="6 18" id="KW-0548">Nucleotidyltransferase</keyword>
<dbReference type="PANTHER" id="PTHR43584">
    <property type="entry name" value="NUCLEOTIDYL TRANSFERASE"/>
    <property type="match status" value="1"/>
</dbReference>
<comment type="catalytic activity">
    <reaction evidence="15 18">
        <text>alpha-D-glucosamine 1-phosphate + acetyl-CoA = N-acetyl-alpha-D-glucosamine 1-phosphate + CoA + H(+)</text>
        <dbReference type="Rhea" id="RHEA:13725"/>
        <dbReference type="ChEBI" id="CHEBI:15378"/>
        <dbReference type="ChEBI" id="CHEBI:57287"/>
        <dbReference type="ChEBI" id="CHEBI:57288"/>
        <dbReference type="ChEBI" id="CHEBI:57776"/>
        <dbReference type="ChEBI" id="CHEBI:58516"/>
        <dbReference type="EC" id="2.3.1.157"/>
    </reaction>
</comment>
<evidence type="ECO:0000256" key="19">
    <source>
        <dbReference type="SAM" id="MobiDB-lite"/>
    </source>
</evidence>
<comment type="similarity">
    <text evidence="2 18">In the C-terminal section; belongs to the transferase hexapeptide repeat family.</text>
</comment>
<organism evidence="22 23">
    <name type="scientific">Solemya pervernicosa gill symbiont</name>
    <dbReference type="NCBI Taxonomy" id="642797"/>
    <lineage>
        <taxon>Bacteria</taxon>
        <taxon>Pseudomonadati</taxon>
        <taxon>Pseudomonadota</taxon>
        <taxon>Gammaproteobacteria</taxon>
        <taxon>sulfur-oxidizing symbionts</taxon>
    </lineage>
</organism>
<feature type="domain" description="Mannose-1-phosphate guanyltransferase C-terminal" evidence="21">
    <location>
        <begin position="265"/>
        <end position="342"/>
    </location>
</feature>
<keyword evidence="12 18" id="KW-0511">Multifunctional enzyme</keyword>
<dbReference type="GO" id="GO:0000287">
    <property type="term" value="F:magnesium ion binding"/>
    <property type="evidence" value="ECO:0007669"/>
    <property type="project" value="UniProtKB-UniRule"/>
</dbReference>
<evidence type="ECO:0000256" key="18">
    <source>
        <dbReference type="HAMAP-Rule" id="MF_01631"/>
    </source>
</evidence>
<accession>A0A1T2L2Q4</accession>
<feature type="binding site" evidence="18">
    <location>
        <position position="403"/>
    </location>
    <ligand>
        <name>acetyl-CoA</name>
        <dbReference type="ChEBI" id="CHEBI:57288"/>
    </ligand>
</feature>
<dbReference type="InterPro" id="IPR001451">
    <property type="entry name" value="Hexapep"/>
</dbReference>
<feature type="binding site" evidence="18">
    <location>
        <position position="225"/>
    </location>
    <ligand>
        <name>UDP-N-acetyl-alpha-D-glucosamine</name>
        <dbReference type="ChEBI" id="CHEBI:57705"/>
    </ligand>
</feature>
<feature type="binding site" evidence="18">
    <location>
        <position position="167"/>
    </location>
    <ligand>
        <name>UDP-N-acetyl-alpha-D-glucosamine</name>
        <dbReference type="ChEBI" id="CHEBI:57705"/>
    </ligand>
</feature>
<name>A0A1T2L2Q4_9GAMM</name>
<keyword evidence="13 18" id="KW-0012">Acyltransferase</keyword>
<evidence type="ECO:0000256" key="7">
    <source>
        <dbReference type="ARBA" id="ARBA00022723"/>
    </source>
</evidence>
<dbReference type="InterPro" id="IPR050065">
    <property type="entry name" value="GlmU-like"/>
</dbReference>
<feature type="binding site" evidence="18">
    <location>
        <begin position="384"/>
        <end position="385"/>
    </location>
    <ligand>
        <name>acetyl-CoA</name>
        <dbReference type="ChEBI" id="CHEBI:57288"/>
    </ligand>
</feature>
<proteinExistence type="inferred from homology"/>
<evidence type="ECO:0000313" key="23">
    <source>
        <dbReference type="Proteomes" id="UP000191110"/>
    </source>
</evidence>
<sequence>MNLSVIVLAAGKGSRMRSKLPKVLHDLAGRPLLKFVTRAAQSLNPHMTVVVYGHGGESVREALADETLEWVEQAEQLGTGHAVEHAMPGIADEDSVLVLYGDVPLIESATLQAMCEPVSSSVMSLLTTRLDNPHGYGRIVRDADDKVLRIVEQKDASEAEQQIDEINTGILAANAKALRGWLAELENNNAQGEFYLTDIIALAVRDKVEIETFAPASIEEVQGVNDRAQLATLERHYQLSEAQRLMREGLGLRDPARFDLRGELSFGSDVVIDVNAVIEGTVTLGDGVTIGPSCVIRNCNIADGVEIQANCVLEDATIGEQSRIGPFARLRPEAHLADHTHIGNFVEIKKSVIGSGSKVNHLSYVGDTTIGSRVNIGAGTITCNYDGAYKHRTIIGDDVFVGSDSQLVAPVEIGAGATIGAGSTITRDTPPGELSLTRSKQKIVSGWKRPKKEK</sequence>
<dbReference type="InterPro" id="IPR056729">
    <property type="entry name" value="GMPPB_C"/>
</dbReference>
<comment type="pathway">
    <text evidence="18">Bacterial outer membrane biogenesis; LPS lipid A biosynthesis.</text>
</comment>
<keyword evidence="8 18" id="KW-0677">Repeat</keyword>
<dbReference type="Proteomes" id="UP000191110">
    <property type="component" value="Unassembled WGS sequence"/>
</dbReference>
<dbReference type="GO" id="GO:0009245">
    <property type="term" value="P:lipid A biosynthetic process"/>
    <property type="evidence" value="ECO:0007669"/>
    <property type="project" value="UniProtKB-UniRule"/>
</dbReference>
<comment type="subcellular location">
    <subcellularLocation>
        <location evidence="1 18">Cytoplasm</location>
    </subcellularLocation>
</comment>
<comment type="caution">
    <text evidence="22">The sequence shown here is derived from an EMBL/GenBank/DDBJ whole genome shotgun (WGS) entry which is preliminary data.</text>
</comment>
<evidence type="ECO:0000256" key="1">
    <source>
        <dbReference type="ARBA" id="ARBA00004496"/>
    </source>
</evidence>
<feature type="region of interest" description="Disordered" evidence="19">
    <location>
        <begin position="422"/>
        <end position="454"/>
    </location>
</feature>
<evidence type="ECO:0000256" key="16">
    <source>
        <dbReference type="ARBA" id="ARBA00048493"/>
    </source>
</evidence>
<dbReference type="EMBL" id="MPRL01000053">
    <property type="protein sequence ID" value="OOZ39377.1"/>
    <property type="molecule type" value="Genomic_DNA"/>
</dbReference>
<evidence type="ECO:0000256" key="11">
    <source>
        <dbReference type="ARBA" id="ARBA00022984"/>
    </source>
</evidence>
<dbReference type="InterPro" id="IPR025877">
    <property type="entry name" value="MobA-like_NTP_Trfase"/>
</dbReference>
<dbReference type="PROSITE" id="PS00101">
    <property type="entry name" value="HEXAPEP_TRANSFERASES"/>
    <property type="match status" value="1"/>
</dbReference>
<feature type="binding site" evidence="18">
    <location>
        <position position="349"/>
    </location>
    <ligand>
        <name>UDP-N-acetyl-alpha-D-glucosamine</name>
        <dbReference type="ChEBI" id="CHEBI:57705"/>
    </ligand>
</feature>
<feature type="binding site" evidence="18">
    <location>
        <position position="225"/>
    </location>
    <ligand>
        <name>Mg(2+)</name>
        <dbReference type="ChEBI" id="CHEBI:18420"/>
    </ligand>
</feature>
<keyword evidence="7 18" id="KW-0479">Metal-binding</keyword>
<feature type="binding site" evidence="18">
    <location>
        <position position="378"/>
    </location>
    <ligand>
        <name>acetyl-CoA</name>
        <dbReference type="ChEBI" id="CHEBI:57288"/>
    </ligand>
</feature>
<dbReference type="CDD" id="cd02540">
    <property type="entry name" value="GT2_GlmU_N_bac"/>
    <property type="match status" value="1"/>
</dbReference>
<evidence type="ECO:0000256" key="4">
    <source>
        <dbReference type="ARBA" id="ARBA00022490"/>
    </source>
</evidence>
<evidence type="ECO:0000256" key="6">
    <source>
        <dbReference type="ARBA" id="ARBA00022695"/>
    </source>
</evidence>
<feature type="binding site" evidence="18">
    <location>
        <position position="137"/>
    </location>
    <ligand>
        <name>UDP-N-acetyl-alpha-D-glucosamine</name>
        <dbReference type="ChEBI" id="CHEBI:57705"/>
    </ligand>
</feature>
<dbReference type="InterPro" id="IPR029044">
    <property type="entry name" value="Nucleotide-diphossugar_trans"/>
</dbReference>
<dbReference type="Gene3D" id="2.160.10.10">
    <property type="entry name" value="Hexapeptide repeat proteins"/>
    <property type="match status" value="1"/>
</dbReference>
<feature type="binding site" evidence="18">
    <location>
        <position position="331"/>
    </location>
    <ligand>
        <name>UDP-N-acetyl-alpha-D-glucosamine</name>
        <dbReference type="ChEBI" id="CHEBI:57705"/>
    </ligand>
</feature>
<gene>
    <name evidence="18" type="primary">glmU</name>
    <name evidence="22" type="ORF">BOW53_11765</name>
</gene>
<keyword evidence="5 18" id="KW-0808">Transferase</keyword>
<comment type="subunit">
    <text evidence="18">Homotrimer.</text>
</comment>
<dbReference type="EC" id="2.3.1.157" evidence="18"/>
<feature type="binding site" evidence="18">
    <location>
        <position position="152"/>
    </location>
    <ligand>
        <name>UDP-N-acetyl-alpha-D-glucosamine</name>
        <dbReference type="ChEBI" id="CHEBI:57705"/>
    </ligand>
</feature>
<feature type="binding site" evidence="18">
    <location>
        <begin position="8"/>
        <end position="11"/>
    </location>
    <ligand>
        <name>UDP-N-acetyl-alpha-D-glucosamine</name>
        <dbReference type="ChEBI" id="CHEBI:57705"/>
    </ligand>
</feature>
<feature type="region of interest" description="Pyrophosphorylase" evidence="18">
    <location>
        <begin position="1"/>
        <end position="227"/>
    </location>
</feature>
<dbReference type="InterPro" id="IPR005882">
    <property type="entry name" value="Bifunctional_GlmU"/>
</dbReference>
<feature type="binding site" evidence="18">
    <location>
        <begin position="100"/>
        <end position="102"/>
    </location>
    <ligand>
        <name>UDP-N-acetyl-alpha-D-glucosamine</name>
        <dbReference type="ChEBI" id="CHEBI:57705"/>
    </ligand>
</feature>
<reference evidence="22 23" key="1">
    <citation type="submission" date="2016-11" db="EMBL/GenBank/DDBJ databases">
        <title>Mixed transmission modes and dynamic genome evolution in an obligate animal-bacterial symbiosis.</title>
        <authorList>
            <person name="Russell S.L."/>
            <person name="Corbett-Detig R.B."/>
            <person name="Cavanaugh C.M."/>
        </authorList>
    </citation>
    <scope>NUCLEOTIDE SEQUENCE [LARGE SCALE GENOMIC DNA]</scope>
    <source>
        <strain evidence="22">Sveles-Q1</strain>
    </source>
</reference>
<evidence type="ECO:0000256" key="12">
    <source>
        <dbReference type="ARBA" id="ARBA00023268"/>
    </source>
</evidence>
<evidence type="ECO:0000256" key="15">
    <source>
        <dbReference type="ARBA" id="ARBA00048247"/>
    </source>
</evidence>
<evidence type="ECO:0000256" key="8">
    <source>
        <dbReference type="ARBA" id="ARBA00022737"/>
    </source>
</evidence>
<evidence type="ECO:0000259" key="20">
    <source>
        <dbReference type="Pfam" id="PF12804"/>
    </source>
</evidence>
<dbReference type="CDD" id="cd03353">
    <property type="entry name" value="LbH_GlmU_C"/>
    <property type="match status" value="1"/>
</dbReference>
<feature type="binding site" evidence="18">
    <location>
        <position position="375"/>
    </location>
    <ligand>
        <name>UDP-N-acetyl-alpha-D-glucosamine</name>
        <dbReference type="ChEBI" id="CHEBI:57705"/>
    </ligand>
</feature>
<dbReference type="InterPro" id="IPR018357">
    <property type="entry name" value="Hexapep_transf_CS"/>
</dbReference>
<evidence type="ECO:0000256" key="10">
    <source>
        <dbReference type="ARBA" id="ARBA00022960"/>
    </source>
</evidence>
<feature type="binding site" evidence="18">
    <location>
        <position position="421"/>
    </location>
    <ligand>
        <name>acetyl-CoA</name>
        <dbReference type="ChEBI" id="CHEBI:57288"/>
    </ligand>
</feature>
<evidence type="ECO:0000259" key="21">
    <source>
        <dbReference type="Pfam" id="PF25087"/>
    </source>
</evidence>
<dbReference type="Pfam" id="PF25087">
    <property type="entry name" value="GMPPB_C"/>
    <property type="match status" value="1"/>
</dbReference>
<dbReference type="GO" id="GO:0006048">
    <property type="term" value="P:UDP-N-acetylglucosamine biosynthetic process"/>
    <property type="evidence" value="ECO:0007669"/>
    <property type="project" value="UniProtKB-UniPathway"/>
</dbReference>
<feature type="region of interest" description="N-acetyltransferase" evidence="18">
    <location>
        <begin position="249"/>
        <end position="454"/>
    </location>
</feature>
<dbReference type="GO" id="GO:0008360">
    <property type="term" value="P:regulation of cell shape"/>
    <property type="evidence" value="ECO:0007669"/>
    <property type="project" value="UniProtKB-KW"/>
</dbReference>
<dbReference type="GO" id="GO:0016020">
    <property type="term" value="C:membrane"/>
    <property type="evidence" value="ECO:0007669"/>
    <property type="project" value="GOC"/>
</dbReference>
<dbReference type="InterPro" id="IPR011004">
    <property type="entry name" value="Trimer_LpxA-like_sf"/>
</dbReference>
<keyword evidence="11 18" id="KW-0573">Peptidoglycan synthesis</keyword>
<keyword evidence="23" id="KW-1185">Reference proteome</keyword>
<comment type="cofactor">
    <cofactor evidence="18">
        <name>Mg(2+)</name>
        <dbReference type="ChEBI" id="CHEBI:18420"/>
    </cofactor>
    <text evidence="18">Binds 1 Mg(2+) ion per subunit.</text>
</comment>
<protein>
    <recommendedName>
        <fullName evidence="18">Bifunctional protein GlmU</fullName>
    </recommendedName>
    <domain>
        <recommendedName>
            <fullName evidence="18">UDP-N-acetylglucosamine pyrophosphorylase</fullName>
            <ecNumber evidence="18">2.7.7.23</ecNumber>
        </recommendedName>
        <alternativeName>
            <fullName evidence="18">N-acetylglucosamine-1-phosphate uridyltransferase</fullName>
        </alternativeName>
    </domain>
    <domain>
        <recommendedName>
            <fullName evidence="18">Glucosamine-1-phosphate N-acetyltransferase</fullName>
            <ecNumber evidence="18">2.3.1.157</ecNumber>
        </recommendedName>
    </domain>
</protein>
<keyword evidence="14 18" id="KW-0961">Cell wall biogenesis/degradation</keyword>